<evidence type="ECO:0008006" key="4">
    <source>
        <dbReference type="Google" id="ProtNLM"/>
    </source>
</evidence>
<feature type="transmembrane region" description="Helical" evidence="1">
    <location>
        <begin position="87"/>
        <end position="106"/>
    </location>
</feature>
<protein>
    <recommendedName>
        <fullName evidence="4">Integral membrane protein</fullName>
    </recommendedName>
</protein>
<proteinExistence type="predicted"/>
<evidence type="ECO:0000313" key="3">
    <source>
        <dbReference type="Proteomes" id="UP001589890"/>
    </source>
</evidence>
<feature type="transmembrane region" description="Helical" evidence="1">
    <location>
        <begin position="63"/>
        <end position="81"/>
    </location>
</feature>
<sequence>MATDEARKDLRAAMAARQELGPDYEPEIIDAFLERVDARIAERVAAVPAQREPLPPPKDDPGGLALAIVSVVAGIPITAIAAAQEGVIAIIICWGGIVGVNLARSISRFMGR</sequence>
<dbReference type="RefSeq" id="WP_380048685.1">
    <property type="nucleotide sequence ID" value="NZ_JBHLTC010000018.1"/>
</dbReference>
<accession>A0ABV6QMJ9</accession>
<gene>
    <name evidence="2" type="ORF">ACFFGN_17395</name>
</gene>
<keyword evidence="1" id="KW-0812">Transmembrane</keyword>
<keyword evidence="1" id="KW-0472">Membrane</keyword>
<keyword evidence="1" id="KW-1133">Transmembrane helix</keyword>
<organism evidence="2 3">
    <name type="scientific">Kribbella deserti</name>
    <dbReference type="NCBI Taxonomy" id="1926257"/>
    <lineage>
        <taxon>Bacteria</taxon>
        <taxon>Bacillati</taxon>
        <taxon>Actinomycetota</taxon>
        <taxon>Actinomycetes</taxon>
        <taxon>Propionibacteriales</taxon>
        <taxon>Kribbellaceae</taxon>
        <taxon>Kribbella</taxon>
    </lineage>
</organism>
<reference evidence="2 3" key="1">
    <citation type="submission" date="2024-09" db="EMBL/GenBank/DDBJ databases">
        <authorList>
            <person name="Sun Q."/>
            <person name="Mori K."/>
        </authorList>
    </citation>
    <scope>NUCLEOTIDE SEQUENCE [LARGE SCALE GENOMIC DNA]</scope>
    <source>
        <strain evidence="2 3">CGMCC 1.15906</strain>
    </source>
</reference>
<name>A0ABV6QMJ9_9ACTN</name>
<dbReference type="Proteomes" id="UP001589890">
    <property type="component" value="Unassembled WGS sequence"/>
</dbReference>
<keyword evidence="3" id="KW-1185">Reference proteome</keyword>
<evidence type="ECO:0000256" key="1">
    <source>
        <dbReference type="SAM" id="Phobius"/>
    </source>
</evidence>
<evidence type="ECO:0000313" key="2">
    <source>
        <dbReference type="EMBL" id="MFC0625856.1"/>
    </source>
</evidence>
<comment type="caution">
    <text evidence="2">The sequence shown here is derived from an EMBL/GenBank/DDBJ whole genome shotgun (WGS) entry which is preliminary data.</text>
</comment>
<dbReference type="EMBL" id="JBHLTC010000018">
    <property type="protein sequence ID" value="MFC0625856.1"/>
    <property type="molecule type" value="Genomic_DNA"/>
</dbReference>